<evidence type="ECO:0000313" key="2">
    <source>
        <dbReference type="EMBL" id="NEN24076.1"/>
    </source>
</evidence>
<protein>
    <recommendedName>
        <fullName evidence="4">RHS repeat-associated core domain-containing protein</fullName>
    </recommendedName>
</protein>
<feature type="compositionally biased region" description="Polar residues" evidence="1">
    <location>
        <begin position="246"/>
        <end position="260"/>
    </location>
</feature>
<keyword evidence="3" id="KW-1185">Reference proteome</keyword>
<evidence type="ECO:0000313" key="3">
    <source>
        <dbReference type="Proteomes" id="UP000486602"/>
    </source>
</evidence>
<accession>A0A7K3WRC6</accession>
<dbReference type="AlphaFoldDB" id="A0A7K3WRC6"/>
<gene>
    <name evidence="2" type="ORF">G3O08_11250</name>
</gene>
<sequence>MPGRSYNADSYRYGFQNQEMDNEIKGVGNSVNYKYRMHDPRIGRFMSIDPLFKDYPHNSPYAFSENRVIDGVELEGLEWERFINYLENDGTTLIIKQTAEDFMEDAQIVGSATMGVVKSFAEGMVDPVVFTATSISAGAGNTYLGLSKRIDRVGFIPALDQGGIDVLSEEEQFHPYGFSFDEGLEKKQPSFSDKVPFDDGKRIMKATVTVITPWVPSSGVLEWGAKTVISSGVKEAIDLIPDDDSAQPQTNSNDQLPENK</sequence>
<dbReference type="EMBL" id="JAAGVY010000019">
    <property type="protein sequence ID" value="NEN24076.1"/>
    <property type="molecule type" value="Genomic_DNA"/>
</dbReference>
<proteinExistence type="predicted"/>
<organism evidence="2 3">
    <name type="scientific">Cryomorpha ignava</name>
    <dbReference type="NCBI Taxonomy" id="101383"/>
    <lineage>
        <taxon>Bacteria</taxon>
        <taxon>Pseudomonadati</taxon>
        <taxon>Bacteroidota</taxon>
        <taxon>Flavobacteriia</taxon>
        <taxon>Flavobacteriales</taxon>
        <taxon>Cryomorphaceae</taxon>
        <taxon>Cryomorpha</taxon>
    </lineage>
</organism>
<evidence type="ECO:0008006" key="4">
    <source>
        <dbReference type="Google" id="ProtNLM"/>
    </source>
</evidence>
<name>A0A7K3WRC6_9FLAO</name>
<reference evidence="2 3" key="1">
    <citation type="submission" date="2020-02" db="EMBL/GenBank/DDBJ databases">
        <title>Out from the shadows clarifying the taxonomy of the family Cryomorphaceae and related taxa by utilizing the GTDB taxonomic framework.</title>
        <authorList>
            <person name="Bowman J.P."/>
        </authorList>
    </citation>
    <scope>NUCLEOTIDE SEQUENCE [LARGE SCALE GENOMIC DNA]</scope>
    <source>
        <strain evidence="2 3">QSSC 1-22</strain>
    </source>
</reference>
<dbReference type="Gene3D" id="2.180.10.10">
    <property type="entry name" value="RHS repeat-associated core"/>
    <property type="match status" value="1"/>
</dbReference>
<comment type="caution">
    <text evidence="2">The sequence shown here is derived from an EMBL/GenBank/DDBJ whole genome shotgun (WGS) entry which is preliminary data.</text>
</comment>
<dbReference type="Proteomes" id="UP000486602">
    <property type="component" value="Unassembled WGS sequence"/>
</dbReference>
<evidence type="ECO:0000256" key="1">
    <source>
        <dbReference type="SAM" id="MobiDB-lite"/>
    </source>
</evidence>
<feature type="region of interest" description="Disordered" evidence="1">
    <location>
        <begin position="240"/>
        <end position="260"/>
    </location>
</feature>